<proteinExistence type="predicted"/>
<feature type="transmembrane region" description="Helical" evidence="1">
    <location>
        <begin position="180"/>
        <end position="201"/>
    </location>
</feature>
<protein>
    <recommendedName>
        <fullName evidence="3">Transmembrane protein</fullName>
    </recommendedName>
</protein>
<feature type="transmembrane region" description="Helical" evidence="1">
    <location>
        <begin position="153"/>
        <end position="174"/>
    </location>
</feature>
<evidence type="ECO:0008006" key="3">
    <source>
        <dbReference type="Google" id="ProtNLM"/>
    </source>
</evidence>
<keyword evidence="1" id="KW-1133">Transmembrane helix</keyword>
<dbReference type="EMBL" id="LC171369">
    <property type="protein sequence ID" value="BBA74263.1"/>
    <property type="molecule type" value="Genomic_DNA"/>
</dbReference>
<keyword evidence="1" id="KW-0472">Membrane</keyword>
<accession>A0A292GME3</accession>
<organism evidence="2">
    <name type="scientific">Ochrobactrum sp. PW1</name>
    <dbReference type="NCBI Taxonomy" id="1882222"/>
    <lineage>
        <taxon>Bacteria</taxon>
        <taxon>Pseudomonadati</taxon>
        <taxon>Pseudomonadota</taxon>
        <taxon>Alphaproteobacteria</taxon>
        <taxon>Hyphomicrobiales</taxon>
        <taxon>Brucellaceae</taxon>
        <taxon>Brucella/Ochrobactrum group</taxon>
        <taxon>Ochrobactrum</taxon>
    </lineage>
</organism>
<reference evidence="2" key="1">
    <citation type="submission" date="2016-07" db="EMBL/GenBank/DDBJ databases">
        <title>Genomics reveals synergistic degradation of pyrene by five bacteria in a mangrove sediment-derived bacterial consortium.</title>
        <authorList>
            <person name="Wanapaisan P."/>
            <person name="Vejarano F."/>
            <person name="Chakraborty J."/>
            <person name="Shintani M."/>
            <person name="Muangchinda C."/>
            <person name="Laothamteep N."/>
            <person name="Suzuki-Minakuchi C."/>
            <person name="Inoue K."/>
            <person name="Nojiri H."/>
            <person name="Pinyakong O."/>
        </authorList>
    </citation>
    <scope>NUCLEOTIDE SEQUENCE</scope>
    <source>
        <strain evidence="2">PW1</strain>
    </source>
</reference>
<name>A0A292GME3_9HYPH</name>
<keyword evidence="1" id="KW-0812">Transmembrane</keyword>
<evidence type="ECO:0000256" key="1">
    <source>
        <dbReference type="SAM" id="Phobius"/>
    </source>
</evidence>
<dbReference type="AlphaFoldDB" id="A0A292GME3"/>
<evidence type="ECO:0000313" key="2">
    <source>
        <dbReference type="EMBL" id="BBA74263.1"/>
    </source>
</evidence>
<sequence length="263" mass="27857">MSAVFVIKPFELTALNYLEGPRPIPQSIQWINRGTDQLLKRTSVDNLLRTMSLDMASPSVVRLHRAAGLRTIFNSESERDAFASALRVAKEIEAAIRRLRLTAVFDNSDHVPLARTALELAGVPASSIAVLSRPDQIIDRDVRWYPGHSKLSVAVAVAGSGLAAAILGIAMLAIPGLGLAGTATVLASSSISSFAGVSSVFGSMGGAIARMLDDHDVDGFTAAYLSKQIRHGKVFMCIDTCDVGHLRSTAQSIISQNGGSLTS</sequence>